<dbReference type="OrthoDB" id="3044801at2759"/>
<dbReference type="Proteomes" id="UP000807306">
    <property type="component" value="Unassembled WGS sequence"/>
</dbReference>
<protein>
    <submittedName>
        <fullName evidence="1">Uncharacterized protein</fullName>
    </submittedName>
</protein>
<evidence type="ECO:0000313" key="1">
    <source>
        <dbReference type="EMBL" id="KAF9532410.1"/>
    </source>
</evidence>
<keyword evidence="2" id="KW-1185">Reference proteome</keyword>
<sequence length="89" mass="8929">MSATVTIWNGADCTGSRGPTTNLNAPVCGTLGSGSVKSIQYSGVPNKIEFYVSGGAHDNCSNGSQASRGGGSGCVTAPAGFNWESVRIT</sequence>
<accession>A0A9P6ENG9</accession>
<gene>
    <name evidence="1" type="ORF">CPB83DRAFT_847812</name>
</gene>
<comment type="caution">
    <text evidence="1">The sequence shown here is derived from an EMBL/GenBank/DDBJ whole genome shotgun (WGS) entry which is preliminary data.</text>
</comment>
<organism evidence="1 2">
    <name type="scientific">Crepidotus variabilis</name>
    <dbReference type="NCBI Taxonomy" id="179855"/>
    <lineage>
        <taxon>Eukaryota</taxon>
        <taxon>Fungi</taxon>
        <taxon>Dikarya</taxon>
        <taxon>Basidiomycota</taxon>
        <taxon>Agaricomycotina</taxon>
        <taxon>Agaricomycetes</taxon>
        <taxon>Agaricomycetidae</taxon>
        <taxon>Agaricales</taxon>
        <taxon>Agaricineae</taxon>
        <taxon>Crepidotaceae</taxon>
        <taxon>Crepidotus</taxon>
    </lineage>
</organism>
<proteinExistence type="predicted"/>
<feature type="non-terminal residue" evidence="1">
    <location>
        <position position="89"/>
    </location>
</feature>
<dbReference type="AlphaFoldDB" id="A0A9P6ENG9"/>
<dbReference type="EMBL" id="MU157832">
    <property type="protein sequence ID" value="KAF9532410.1"/>
    <property type="molecule type" value="Genomic_DNA"/>
</dbReference>
<reference evidence="1" key="1">
    <citation type="submission" date="2020-11" db="EMBL/GenBank/DDBJ databases">
        <authorList>
            <consortium name="DOE Joint Genome Institute"/>
            <person name="Ahrendt S."/>
            <person name="Riley R."/>
            <person name="Andreopoulos W."/>
            <person name="Labutti K."/>
            <person name="Pangilinan J."/>
            <person name="Ruiz-Duenas F.J."/>
            <person name="Barrasa J.M."/>
            <person name="Sanchez-Garcia M."/>
            <person name="Camarero S."/>
            <person name="Miyauchi S."/>
            <person name="Serrano A."/>
            <person name="Linde D."/>
            <person name="Babiker R."/>
            <person name="Drula E."/>
            <person name="Ayuso-Fernandez I."/>
            <person name="Pacheco R."/>
            <person name="Padilla G."/>
            <person name="Ferreira P."/>
            <person name="Barriuso J."/>
            <person name="Kellner H."/>
            <person name="Castanera R."/>
            <person name="Alfaro M."/>
            <person name="Ramirez L."/>
            <person name="Pisabarro A.G."/>
            <person name="Kuo A."/>
            <person name="Tritt A."/>
            <person name="Lipzen A."/>
            <person name="He G."/>
            <person name="Yan M."/>
            <person name="Ng V."/>
            <person name="Cullen D."/>
            <person name="Martin F."/>
            <person name="Rosso M.-N."/>
            <person name="Henrissat B."/>
            <person name="Hibbett D."/>
            <person name="Martinez A.T."/>
            <person name="Grigoriev I.V."/>
        </authorList>
    </citation>
    <scope>NUCLEOTIDE SEQUENCE</scope>
    <source>
        <strain evidence="1">CBS 506.95</strain>
    </source>
</reference>
<name>A0A9P6ENG9_9AGAR</name>
<evidence type="ECO:0000313" key="2">
    <source>
        <dbReference type="Proteomes" id="UP000807306"/>
    </source>
</evidence>